<feature type="transmembrane region" description="Helical" evidence="2">
    <location>
        <begin position="187"/>
        <end position="212"/>
    </location>
</feature>
<gene>
    <name evidence="3" type="ORF">BMG03_01200</name>
</gene>
<dbReference type="Gene3D" id="6.10.250.2080">
    <property type="match status" value="1"/>
</dbReference>
<sequence>MSEDEGGEKEFAPTPHKLEAARRKGDLVRSSDISVAAVYGSFLATLFGLGIFSLTRFGSGAMAMLDRADEMAAQFLGGGTAMGGRVIGELLLPLAPFFVVPMVAALVAYWAQRAVVVAPDKIQPKLNRINPLKNAAQKFGRSGLFEFAKSVTKLAVIATTLFLYLRARAELIFLTQHLEPVQIAGVLFRMIAEFLMIVTALAAAIGVVDYLWQRVEFLRRNRMTRKELTDEMKQSDGDPHLKAQRRQKGMELAMRQSVPDTAKADVVIVNPTHYAVALKWNRASGRAPVCLSKGVDAIAARIREIAAENAVPVHSDPPTARALFAAIEIGEEIRPEHYKPVAAAIRFAEKMRKAAGRGAAWRK</sequence>
<dbReference type="InterPro" id="IPR029025">
    <property type="entry name" value="T3SS_substrate_exporter_C"/>
</dbReference>
<proteinExistence type="inferred from homology"/>
<keyword evidence="3" id="KW-0282">Flagellum</keyword>
<feature type="transmembrane region" description="Helical" evidence="2">
    <location>
        <begin position="33"/>
        <end position="54"/>
    </location>
</feature>
<keyword evidence="2" id="KW-0472">Membrane</keyword>
<dbReference type="Proteomes" id="UP000185622">
    <property type="component" value="Chromosome"/>
</dbReference>
<evidence type="ECO:0000313" key="3">
    <source>
        <dbReference type="EMBL" id="AQS46572.1"/>
    </source>
</evidence>
<keyword evidence="3" id="KW-0966">Cell projection</keyword>
<dbReference type="PRINTS" id="PR00950">
    <property type="entry name" value="TYPE3IMSPROT"/>
</dbReference>
<evidence type="ECO:0000256" key="1">
    <source>
        <dbReference type="ARBA" id="ARBA00010690"/>
    </source>
</evidence>
<dbReference type="RefSeq" id="WP_075775262.1">
    <property type="nucleotide sequence ID" value="NZ_CP019437.1"/>
</dbReference>
<evidence type="ECO:0000313" key="4">
    <source>
        <dbReference type="Proteomes" id="UP000185622"/>
    </source>
</evidence>
<evidence type="ECO:0000256" key="2">
    <source>
        <dbReference type="SAM" id="Phobius"/>
    </source>
</evidence>
<dbReference type="SUPFAM" id="SSF160544">
    <property type="entry name" value="EscU C-terminal domain-like"/>
    <property type="match status" value="1"/>
</dbReference>
<keyword evidence="3" id="KW-0969">Cilium</keyword>
<dbReference type="PANTHER" id="PTHR30531">
    <property type="entry name" value="FLAGELLAR BIOSYNTHETIC PROTEIN FLHB"/>
    <property type="match status" value="1"/>
</dbReference>
<dbReference type="PANTHER" id="PTHR30531:SF12">
    <property type="entry name" value="FLAGELLAR BIOSYNTHETIC PROTEIN FLHB"/>
    <property type="match status" value="1"/>
</dbReference>
<keyword evidence="2" id="KW-1133">Transmembrane helix</keyword>
<feature type="transmembrane region" description="Helical" evidence="2">
    <location>
        <begin position="147"/>
        <end position="167"/>
    </location>
</feature>
<dbReference type="Gene3D" id="3.40.1690.10">
    <property type="entry name" value="secretion proteins EscU"/>
    <property type="match status" value="1"/>
</dbReference>
<keyword evidence="4" id="KW-1185">Reference proteome</keyword>
<protein>
    <submittedName>
        <fullName evidence="3">Flagellar biosynthesis protein FlhB</fullName>
    </submittedName>
</protein>
<dbReference type="InterPro" id="IPR006135">
    <property type="entry name" value="T3SS_substrate_exporter"/>
</dbReference>
<dbReference type="Pfam" id="PF01312">
    <property type="entry name" value="Bac_export_2"/>
    <property type="match status" value="1"/>
</dbReference>
<accession>A0ABM6ID27</accession>
<keyword evidence="2" id="KW-0812">Transmembrane</keyword>
<organism evidence="3 4">
    <name type="scientific">Thioclava nitratireducens</name>
    <dbReference type="NCBI Taxonomy" id="1915078"/>
    <lineage>
        <taxon>Bacteria</taxon>
        <taxon>Pseudomonadati</taxon>
        <taxon>Pseudomonadota</taxon>
        <taxon>Alphaproteobacteria</taxon>
        <taxon>Rhodobacterales</taxon>
        <taxon>Paracoccaceae</taxon>
        <taxon>Thioclava</taxon>
    </lineage>
</organism>
<dbReference type="EMBL" id="CP019437">
    <property type="protein sequence ID" value="AQS46572.1"/>
    <property type="molecule type" value="Genomic_DNA"/>
</dbReference>
<comment type="similarity">
    <text evidence="1">Belongs to the type III secretion exporter family.</text>
</comment>
<feature type="transmembrane region" description="Helical" evidence="2">
    <location>
        <begin position="90"/>
        <end position="111"/>
    </location>
</feature>
<reference evidence="3 4" key="1">
    <citation type="submission" date="2017-01" db="EMBL/GenBank/DDBJ databases">
        <title>The complete genome sequence of a sulfur-oxidizing marine bacterium Thioclava sp. 25B10_4T.</title>
        <authorList>
            <person name="Liu Y."/>
            <person name="Lai Q."/>
            <person name="Shao Z."/>
        </authorList>
    </citation>
    <scope>NUCLEOTIDE SEQUENCE [LARGE SCALE GENOMIC DNA]</scope>
    <source>
        <strain evidence="3 4">25B10_4</strain>
    </source>
</reference>
<name>A0ABM6ID27_9RHOB</name>